<dbReference type="AlphaFoldDB" id="A0A811UJ01"/>
<comment type="caution">
    <text evidence="1">The sequence shown here is derived from an EMBL/GenBank/DDBJ whole genome shotgun (WGS) entry which is preliminary data.</text>
</comment>
<name>A0A811UJ01_CERCA</name>
<dbReference type="Proteomes" id="UP000606786">
    <property type="component" value="Unassembled WGS sequence"/>
</dbReference>
<keyword evidence="2" id="KW-1185">Reference proteome</keyword>
<gene>
    <name evidence="1" type="ORF">CCAP1982_LOCUS7709</name>
</gene>
<sequence length="157" mass="17103">MCVCESVYIACYVTWPKTQCKVVRVAHLTALDSGSNNNSNNSNNSDRVVGVGGGSVNGIAAKFEVSLRVCMGVWMWVRVCVEVPAEVEVPMTAPLAAAYELAISLLHTKRMPSLSAMAPTARRNTLIFLSYLTFSYVINSENSEHLISSAWKSLMPV</sequence>
<dbReference type="EMBL" id="CAJHJT010000012">
    <property type="protein sequence ID" value="CAD6999172.1"/>
    <property type="molecule type" value="Genomic_DNA"/>
</dbReference>
<organism evidence="1 2">
    <name type="scientific">Ceratitis capitata</name>
    <name type="common">Mediterranean fruit fly</name>
    <name type="synonym">Tephritis capitata</name>
    <dbReference type="NCBI Taxonomy" id="7213"/>
    <lineage>
        <taxon>Eukaryota</taxon>
        <taxon>Metazoa</taxon>
        <taxon>Ecdysozoa</taxon>
        <taxon>Arthropoda</taxon>
        <taxon>Hexapoda</taxon>
        <taxon>Insecta</taxon>
        <taxon>Pterygota</taxon>
        <taxon>Neoptera</taxon>
        <taxon>Endopterygota</taxon>
        <taxon>Diptera</taxon>
        <taxon>Brachycera</taxon>
        <taxon>Muscomorpha</taxon>
        <taxon>Tephritoidea</taxon>
        <taxon>Tephritidae</taxon>
        <taxon>Ceratitis</taxon>
        <taxon>Ceratitis</taxon>
    </lineage>
</organism>
<reference evidence="1" key="1">
    <citation type="submission" date="2020-11" db="EMBL/GenBank/DDBJ databases">
        <authorList>
            <person name="Whitehead M."/>
        </authorList>
    </citation>
    <scope>NUCLEOTIDE SEQUENCE</scope>
    <source>
        <strain evidence="1">EGII</strain>
    </source>
</reference>
<evidence type="ECO:0000313" key="1">
    <source>
        <dbReference type="EMBL" id="CAD6999172.1"/>
    </source>
</evidence>
<proteinExistence type="predicted"/>
<accession>A0A811UJ01</accession>
<evidence type="ECO:0000313" key="2">
    <source>
        <dbReference type="Proteomes" id="UP000606786"/>
    </source>
</evidence>
<protein>
    <submittedName>
        <fullName evidence="1">(Mediterranean fruit fly) hypothetical protein</fullName>
    </submittedName>
</protein>